<dbReference type="AlphaFoldDB" id="A0A0A9C957"/>
<protein>
    <submittedName>
        <fullName evidence="1">Uncharacterized protein</fullName>
    </submittedName>
</protein>
<organism evidence="1">
    <name type="scientific">Arundo donax</name>
    <name type="common">Giant reed</name>
    <name type="synonym">Donax arundinaceus</name>
    <dbReference type="NCBI Taxonomy" id="35708"/>
    <lineage>
        <taxon>Eukaryota</taxon>
        <taxon>Viridiplantae</taxon>
        <taxon>Streptophyta</taxon>
        <taxon>Embryophyta</taxon>
        <taxon>Tracheophyta</taxon>
        <taxon>Spermatophyta</taxon>
        <taxon>Magnoliopsida</taxon>
        <taxon>Liliopsida</taxon>
        <taxon>Poales</taxon>
        <taxon>Poaceae</taxon>
        <taxon>PACMAD clade</taxon>
        <taxon>Arundinoideae</taxon>
        <taxon>Arundineae</taxon>
        <taxon>Arundo</taxon>
    </lineage>
</organism>
<dbReference type="EMBL" id="GBRH01226902">
    <property type="protein sequence ID" value="JAD70993.1"/>
    <property type="molecule type" value="Transcribed_RNA"/>
</dbReference>
<accession>A0A0A9C957</accession>
<name>A0A0A9C957_ARUDO</name>
<reference evidence="1" key="2">
    <citation type="journal article" date="2015" name="Data Brief">
        <title>Shoot transcriptome of the giant reed, Arundo donax.</title>
        <authorList>
            <person name="Barrero R.A."/>
            <person name="Guerrero F.D."/>
            <person name="Moolhuijzen P."/>
            <person name="Goolsby J.A."/>
            <person name="Tidwell J."/>
            <person name="Bellgard S.E."/>
            <person name="Bellgard M.I."/>
        </authorList>
    </citation>
    <scope>NUCLEOTIDE SEQUENCE</scope>
    <source>
        <tissue evidence="1">Shoot tissue taken approximately 20 cm above the soil surface</tissue>
    </source>
</reference>
<proteinExistence type="predicted"/>
<sequence length="48" mass="5128">MIYGRGASLELLGSYSECCLVSLQLYITIMISSIQFANTIHGCGSLVA</sequence>
<evidence type="ECO:0000313" key="1">
    <source>
        <dbReference type="EMBL" id="JAD70993.1"/>
    </source>
</evidence>
<reference evidence="1" key="1">
    <citation type="submission" date="2014-09" db="EMBL/GenBank/DDBJ databases">
        <authorList>
            <person name="Magalhaes I.L.F."/>
            <person name="Oliveira U."/>
            <person name="Santos F.R."/>
            <person name="Vidigal T.H.D.A."/>
            <person name="Brescovit A.D."/>
            <person name="Santos A.J."/>
        </authorList>
    </citation>
    <scope>NUCLEOTIDE SEQUENCE</scope>
    <source>
        <tissue evidence="1">Shoot tissue taken approximately 20 cm above the soil surface</tissue>
    </source>
</reference>